<protein>
    <submittedName>
        <fullName evidence="2">Uncharacterized protein</fullName>
    </submittedName>
</protein>
<reference evidence="3" key="1">
    <citation type="journal article" date="2019" name="Int. J. Syst. Evol. Microbiol.">
        <title>The Global Catalogue of Microorganisms (GCM) 10K type strain sequencing project: providing services to taxonomists for standard genome sequencing and annotation.</title>
        <authorList>
            <consortium name="The Broad Institute Genomics Platform"/>
            <consortium name="The Broad Institute Genome Sequencing Center for Infectious Disease"/>
            <person name="Wu L."/>
            <person name="Ma J."/>
        </authorList>
    </citation>
    <scope>NUCLEOTIDE SEQUENCE [LARGE SCALE GENOMIC DNA]</scope>
    <source>
        <strain evidence="3">CGMCC 4.7455</strain>
    </source>
</reference>
<organism evidence="2 3">
    <name type="scientific">Streptomyces desertarenae</name>
    <dbReference type="NCBI Taxonomy" id="2666184"/>
    <lineage>
        <taxon>Bacteria</taxon>
        <taxon>Bacillati</taxon>
        <taxon>Actinomycetota</taxon>
        <taxon>Actinomycetes</taxon>
        <taxon>Kitasatosporales</taxon>
        <taxon>Streptomycetaceae</taxon>
        <taxon>Streptomyces</taxon>
    </lineage>
</organism>
<evidence type="ECO:0000256" key="1">
    <source>
        <dbReference type="SAM" id="MobiDB-lite"/>
    </source>
</evidence>
<proteinExistence type="predicted"/>
<name>A0ABW4PLR6_9ACTN</name>
<sequence length="74" mass="7631">MVGGLAVGRQQLTERVDGLVGRAGGIEVGQAAILDHLRQQVAMSRPGSTPAAAGTLSADRSAGRTAARRSYRTK</sequence>
<dbReference type="RefSeq" id="WP_380902243.1">
    <property type="nucleotide sequence ID" value="NZ_JBHUFU010000011.1"/>
</dbReference>
<evidence type="ECO:0000313" key="3">
    <source>
        <dbReference type="Proteomes" id="UP001597365"/>
    </source>
</evidence>
<feature type="region of interest" description="Disordered" evidence="1">
    <location>
        <begin position="43"/>
        <end position="74"/>
    </location>
</feature>
<evidence type="ECO:0000313" key="2">
    <source>
        <dbReference type="EMBL" id="MFD1831701.1"/>
    </source>
</evidence>
<accession>A0ABW4PLR6</accession>
<gene>
    <name evidence="2" type="ORF">ACFSJS_18900</name>
</gene>
<dbReference type="Proteomes" id="UP001597365">
    <property type="component" value="Unassembled WGS sequence"/>
</dbReference>
<dbReference type="EMBL" id="JBHUFU010000011">
    <property type="protein sequence ID" value="MFD1831701.1"/>
    <property type="molecule type" value="Genomic_DNA"/>
</dbReference>
<keyword evidence="3" id="KW-1185">Reference proteome</keyword>
<comment type="caution">
    <text evidence="2">The sequence shown here is derived from an EMBL/GenBank/DDBJ whole genome shotgun (WGS) entry which is preliminary data.</text>
</comment>